<feature type="domain" description="Methionyl-tRNA synthetase anticodon-binding" evidence="12">
    <location>
        <begin position="389"/>
        <end position="483"/>
    </location>
</feature>
<feature type="domain" description="Methionyl/Leucyl tRNA synthetase" evidence="11">
    <location>
        <begin position="6"/>
        <end position="362"/>
    </location>
</feature>
<evidence type="ECO:0000256" key="7">
    <source>
        <dbReference type="ARBA" id="ARBA00023146"/>
    </source>
</evidence>
<organism evidence="13 14">
    <name type="scientific">Sparassis crispa</name>
    <dbReference type="NCBI Taxonomy" id="139825"/>
    <lineage>
        <taxon>Eukaryota</taxon>
        <taxon>Fungi</taxon>
        <taxon>Dikarya</taxon>
        <taxon>Basidiomycota</taxon>
        <taxon>Agaricomycotina</taxon>
        <taxon>Agaricomycetes</taxon>
        <taxon>Polyporales</taxon>
        <taxon>Sparassidaceae</taxon>
        <taxon>Sparassis</taxon>
    </lineage>
</organism>
<dbReference type="FunFam" id="2.170.220.10:FF:000001">
    <property type="entry name" value="methionine--tRNA ligase, mitochondrial"/>
    <property type="match status" value="1"/>
</dbReference>
<dbReference type="Proteomes" id="UP000287166">
    <property type="component" value="Unassembled WGS sequence"/>
</dbReference>
<dbReference type="Gene3D" id="2.170.220.10">
    <property type="match status" value="1"/>
</dbReference>
<evidence type="ECO:0000256" key="10">
    <source>
        <dbReference type="RuleBase" id="RU363039"/>
    </source>
</evidence>
<keyword evidence="4 10" id="KW-0547">Nucleotide-binding</keyword>
<dbReference type="EC" id="6.1.1.10" evidence="2"/>
<evidence type="ECO:0000259" key="11">
    <source>
        <dbReference type="Pfam" id="PF09334"/>
    </source>
</evidence>
<protein>
    <recommendedName>
        <fullName evidence="9">Probable methionine--tRNA ligase, mitochondrial</fullName>
        <ecNumber evidence="2">6.1.1.10</ecNumber>
    </recommendedName>
</protein>
<dbReference type="GO" id="GO:0006431">
    <property type="term" value="P:methionyl-tRNA aminoacylation"/>
    <property type="evidence" value="ECO:0007669"/>
    <property type="project" value="InterPro"/>
</dbReference>
<evidence type="ECO:0000313" key="14">
    <source>
        <dbReference type="Proteomes" id="UP000287166"/>
    </source>
</evidence>
<evidence type="ECO:0000259" key="12">
    <source>
        <dbReference type="Pfam" id="PF19303"/>
    </source>
</evidence>
<dbReference type="FunCoup" id="A0A401GDH8">
    <property type="interactions" value="249"/>
</dbReference>
<dbReference type="Gene3D" id="1.10.730.10">
    <property type="entry name" value="Isoleucyl-tRNA Synthetase, Domain 1"/>
    <property type="match status" value="1"/>
</dbReference>
<comment type="caution">
    <text evidence="13">The sequence shown here is derived from an EMBL/GenBank/DDBJ whole genome shotgun (WGS) entry which is preliminary data.</text>
</comment>
<name>A0A401GDH8_9APHY</name>
<dbReference type="RefSeq" id="XP_027611149.1">
    <property type="nucleotide sequence ID" value="XM_027755348.1"/>
</dbReference>
<dbReference type="InterPro" id="IPR014758">
    <property type="entry name" value="Met-tRNA_synth"/>
</dbReference>
<dbReference type="NCBIfam" id="TIGR00398">
    <property type="entry name" value="metG"/>
    <property type="match status" value="1"/>
</dbReference>
<dbReference type="PRINTS" id="PR01041">
    <property type="entry name" value="TRNASYNTHMET"/>
</dbReference>
<comment type="similarity">
    <text evidence="1 10">Belongs to the class-I aminoacyl-tRNA synthetase family.</text>
</comment>
<evidence type="ECO:0000256" key="6">
    <source>
        <dbReference type="ARBA" id="ARBA00022917"/>
    </source>
</evidence>
<keyword evidence="14" id="KW-1185">Reference proteome</keyword>
<dbReference type="InterPro" id="IPR009080">
    <property type="entry name" value="tRNAsynth_Ia_anticodon-bd"/>
</dbReference>
<dbReference type="GO" id="GO:0005739">
    <property type="term" value="C:mitochondrion"/>
    <property type="evidence" value="ECO:0007669"/>
    <property type="project" value="UniProtKB-ARBA"/>
</dbReference>
<keyword evidence="5 10" id="KW-0067">ATP-binding</keyword>
<dbReference type="GeneID" id="38777153"/>
<dbReference type="STRING" id="139825.A0A401GDH8"/>
<dbReference type="GO" id="GO:0004825">
    <property type="term" value="F:methionine-tRNA ligase activity"/>
    <property type="evidence" value="ECO:0007669"/>
    <property type="project" value="UniProtKB-EC"/>
</dbReference>
<sequence>MPFLLPHIGHLHSLVIADIFARFERISGERPVQFITGTDEHGLKIQRAAQAKGMAPLAFCDELSESFRDLAKKADISSTMFLRTTERKHCNAVQHMWRTLDEKGLIYKGQHAGWYSVSDECFYTDLQVTEVDPGTGNDKYYVSSETGSRVEWQEENNYKFRLSYFRSILAQHYKAYEDAIYPPQYRAEILGVLSEPLEDLSISRPSSRLTWGVPVPGDPEHTIYVWIDALMVYLSSIGYPWTSSGDNGLSSGWPPDIQVIGKDILRFHAIYLPAMLAALDLPFSKRLLSHSHWTVDKHKMSKSVGNVADPIQAIDEYGVDIVRYYLARVGGRFKDDVDWSHEQLQKHSKEIMAAFGNLYSRNVGQKILSRLNGQIQPKIEDLHRHRITTALMSDLQELPNSVHEHMQRLEVADALDRIVTTLQKANLLVTQTSPWNDRATPVEVALSVHTVVLHALRVCGILLQPFIPSKASLVLDQLSIPENERNLNFANSRNVTLGELLPRVQIF</sequence>
<keyword evidence="6 10" id="KW-0648">Protein biosynthesis</keyword>
<gene>
    <name evidence="13" type="ORF">SCP_0214460</name>
</gene>
<dbReference type="OrthoDB" id="24670at2759"/>
<dbReference type="EMBL" id="BFAD01000002">
    <property type="protein sequence ID" value="GBE80236.1"/>
    <property type="molecule type" value="Genomic_DNA"/>
</dbReference>
<dbReference type="InterPro" id="IPR023457">
    <property type="entry name" value="Met-tRNA_synth_2"/>
</dbReference>
<dbReference type="InterPro" id="IPR015413">
    <property type="entry name" value="Methionyl/Leucyl_tRNA_Synth"/>
</dbReference>
<evidence type="ECO:0000256" key="1">
    <source>
        <dbReference type="ARBA" id="ARBA00005594"/>
    </source>
</evidence>
<keyword evidence="3 10" id="KW-0436">Ligase</keyword>
<reference evidence="13 14" key="1">
    <citation type="journal article" date="2018" name="Sci. Rep.">
        <title>Genome sequence of the cauliflower mushroom Sparassis crispa (Hanabiratake) and its association with beneficial usage.</title>
        <authorList>
            <person name="Kiyama R."/>
            <person name="Furutani Y."/>
            <person name="Kawaguchi K."/>
            <person name="Nakanishi T."/>
        </authorList>
    </citation>
    <scope>NUCLEOTIDE SEQUENCE [LARGE SCALE GENOMIC DNA]</scope>
</reference>
<dbReference type="Pfam" id="PF19303">
    <property type="entry name" value="Anticodon_3"/>
    <property type="match status" value="1"/>
</dbReference>
<comment type="catalytic activity">
    <reaction evidence="8">
        <text>tRNA(Met) + L-methionine + ATP = L-methionyl-tRNA(Met) + AMP + diphosphate</text>
        <dbReference type="Rhea" id="RHEA:13481"/>
        <dbReference type="Rhea" id="RHEA-COMP:9667"/>
        <dbReference type="Rhea" id="RHEA-COMP:9698"/>
        <dbReference type="ChEBI" id="CHEBI:30616"/>
        <dbReference type="ChEBI" id="CHEBI:33019"/>
        <dbReference type="ChEBI" id="CHEBI:57844"/>
        <dbReference type="ChEBI" id="CHEBI:78442"/>
        <dbReference type="ChEBI" id="CHEBI:78530"/>
        <dbReference type="ChEBI" id="CHEBI:456215"/>
        <dbReference type="EC" id="6.1.1.10"/>
    </reaction>
</comment>
<evidence type="ECO:0000256" key="9">
    <source>
        <dbReference type="ARBA" id="ARBA00068817"/>
    </source>
</evidence>
<dbReference type="PANTHER" id="PTHR43326">
    <property type="entry name" value="METHIONYL-TRNA SYNTHETASE"/>
    <property type="match status" value="1"/>
</dbReference>
<dbReference type="Pfam" id="PF09334">
    <property type="entry name" value="tRNA-synt_1g"/>
    <property type="match status" value="1"/>
</dbReference>
<dbReference type="AlphaFoldDB" id="A0A401GDH8"/>
<dbReference type="InParanoid" id="A0A401GDH8"/>
<proteinExistence type="inferred from homology"/>
<dbReference type="InterPro" id="IPR033911">
    <property type="entry name" value="MetRS_core"/>
</dbReference>
<evidence type="ECO:0000256" key="3">
    <source>
        <dbReference type="ARBA" id="ARBA00022598"/>
    </source>
</evidence>
<evidence type="ECO:0000313" key="13">
    <source>
        <dbReference type="EMBL" id="GBE80236.1"/>
    </source>
</evidence>
<dbReference type="InterPro" id="IPR014729">
    <property type="entry name" value="Rossmann-like_a/b/a_fold"/>
</dbReference>
<dbReference type="GO" id="GO:0005524">
    <property type="term" value="F:ATP binding"/>
    <property type="evidence" value="ECO:0007669"/>
    <property type="project" value="UniProtKB-KW"/>
</dbReference>
<accession>A0A401GDH8</accession>
<dbReference type="Gene3D" id="3.40.50.620">
    <property type="entry name" value="HUPs"/>
    <property type="match status" value="1"/>
</dbReference>
<evidence type="ECO:0000256" key="5">
    <source>
        <dbReference type="ARBA" id="ARBA00022840"/>
    </source>
</evidence>
<dbReference type="InterPro" id="IPR041872">
    <property type="entry name" value="Anticodon_Met"/>
</dbReference>
<dbReference type="SUPFAM" id="SSF47323">
    <property type="entry name" value="Anticodon-binding domain of a subclass of class I aminoacyl-tRNA synthetases"/>
    <property type="match status" value="1"/>
</dbReference>
<dbReference type="PANTHER" id="PTHR43326:SF1">
    <property type="entry name" value="METHIONINE--TRNA LIGASE, MITOCHONDRIAL"/>
    <property type="match status" value="1"/>
</dbReference>
<keyword evidence="7 10" id="KW-0030">Aminoacyl-tRNA synthetase</keyword>
<dbReference type="SUPFAM" id="SSF52374">
    <property type="entry name" value="Nucleotidylyl transferase"/>
    <property type="match status" value="1"/>
</dbReference>
<evidence type="ECO:0000256" key="4">
    <source>
        <dbReference type="ARBA" id="ARBA00022741"/>
    </source>
</evidence>
<evidence type="ECO:0000256" key="2">
    <source>
        <dbReference type="ARBA" id="ARBA00012838"/>
    </source>
</evidence>
<dbReference type="CDD" id="cd00814">
    <property type="entry name" value="MetRS_core"/>
    <property type="match status" value="1"/>
</dbReference>
<evidence type="ECO:0000256" key="8">
    <source>
        <dbReference type="ARBA" id="ARBA00047364"/>
    </source>
</evidence>